<organism evidence="1 2">
    <name type="scientific">Nocardia fluminea</name>
    <dbReference type="NCBI Taxonomy" id="134984"/>
    <lineage>
        <taxon>Bacteria</taxon>
        <taxon>Bacillati</taxon>
        <taxon>Actinomycetota</taxon>
        <taxon>Actinomycetes</taxon>
        <taxon>Mycobacteriales</taxon>
        <taxon>Nocardiaceae</taxon>
        <taxon>Nocardia</taxon>
    </lineage>
</organism>
<evidence type="ECO:0000313" key="2">
    <source>
        <dbReference type="Proteomes" id="UP000233766"/>
    </source>
</evidence>
<protein>
    <submittedName>
        <fullName evidence="1">Guanylate kinase</fullName>
    </submittedName>
</protein>
<keyword evidence="1" id="KW-0418">Kinase</keyword>
<proteinExistence type="predicted"/>
<name>A0A2N3V6R4_9NOCA</name>
<accession>A0A2N3V6R4</accession>
<dbReference type="Proteomes" id="UP000233766">
    <property type="component" value="Unassembled WGS sequence"/>
</dbReference>
<keyword evidence="2" id="KW-1185">Reference proteome</keyword>
<dbReference type="AlphaFoldDB" id="A0A2N3V6R4"/>
<keyword evidence="1" id="KW-0808">Transferase</keyword>
<comment type="caution">
    <text evidence="1">The sequence shown here is derived from an EMBL/GenBank/DDBJ whole genome shotgun (WGS) entry which is preliminary data.</text>
</comment>
<dbReference type="GO" id="GO:0016301">
    <property type="term" value="F:kinase activity"/>
    <property type="evidence" value="ECO:0007669"/>
    <property type="project" value="UniProtKB-KW"/>
</dbReference>
<dbReference type="SUPFAM" id="SSF52540">
    <property type="entry name" value="P-loop containing nucleoside triphosphate hydrolases"/>
    <property type="match status" value="1"/>
</dbReference>
<sequence length="174" mass="18935">MSSGLILYGAPATGKDTVTRALSRIDARYRLFERLKSGPGRTSGYRMTDSAEIDRLGDAGLLIWVNARYDARYAIDRPGLDELIAPDVIPVIHAGQPEVIDAVRNARPDVQWTVVQLRCDADTAQARIIARDTGDVAERIATGQATPTINADITIDTDSVEPDEAAQTILFRQG</sequence>
<evidence type="ECO:0000313" key="1">
    <source>
        <dbReference type="EMBL" id="PKV77314.1"/>
    </source>
</evidence>
<dbReference type="OrthoDB" id="3575979at2"/>
<reference evidence="1 2" key="1">
    <citation type="submission" date="2017-12" db="EMBL/GenBank/DDBJ databases">
        <title>Sequencing the genomes of 1000 Actinobacteria strains.</title>
        <authorList>
            <person name="Klenk H.-P."/>
        </authorList>
    </citation>
    <scope>NUCLEOTIDE SEQUENCE [LARGE SCALE GENOMIC DNA]</scope>
    <source>
        <strain evidence="1 2">DSM 44489</strain>
    </source>
</reference>
<dbReference type="EMBL" id="PJMW01000002">
    <property type="protein sequence ID" value="PKV77314.1"/>
    <property type="molecule type" value="Genomic_DNA"/>
</dbReference>
<dbReference type="InterPro" id="IPR027417">
    <property type="entry name" value="P-loop_NTPase"/>
</dbReference>
<dbReference type="Gene3D" id="3.40.50.300">
    <property type="entry name" value="P-loop containing nucleotide triphosphate hydrolases"/>
    <property type="match status" value="1"/>
</dbReference>
<gene>
    <name evidence="1" type="ORF">ATK86_1644</name>
</gene>